<dbReference type="InterPro" id="IPR000183">
    <property type="entry name" value="Orn/DAP/Arg_de-COase"/>
</dbReference>
<keyword evidence="2" id="KW-0663">Pyridoxal phosphate</keyword>
<evidence type="ECO:0000313" key="4">
    <source>
        <dbReference type="EMBL" id="TYK65370.1"/>
    </source>
</evidence>
<dbReference type="InterPro" id="IPR022644">
    <property type="entry name" value="De-COase2_N"/>
</dbReference>
<proteinExistence type="predicted"/>
<organism evidence="4 5">
    <name type="scientific">Colwellia echini</name>
    <dbReference type="NCBI Taxonomy" id="1982103"/>
    <lineage>
        <taxon>Bacteria</taxon>
        <taxon>Pseudomonadati</taxon>
        <taxon>Pseudomonadota</taxon>
        <taxon>Gammaproteobacteria</taxon>
        <taxon>Alteromonadales</taxon>
        <taxon>Colwelliaceae</taxon>
        <taxon>Colwellia</taxon>
    </lineage>
</organism>
<accession>A0ABY3MVZ2</accession>
<dbReference type="Proteomes" id="UP000815846">
    <property type="component" value="Unassembled WGS sequence"/>
</dbReference>
<dbReference type="Gene3D" id="2.40.37.10">
    <property type="entry name" value="Lyase, Ornithine Decarboxylase, Chain A, domain 1"/>
    <property type="match status" value="1"/>
</dbReference>
<feature type="domain" description="Orn/DAP/Arg decarboxylase 2 N-terminal" evidence="3">
    <location>
        <begin position="37"/>
        <end position="284"/>
    </location>
</feature>
<dbReference type="InterPro" id="IPR002433">
    <property type="entry name" value="Orn_de-COase"/>
</dbReference>
<dbReference type="PRINTS" id="PR01179">
    <property type="entry name" value="ODADCRBXLASE"/>
</dbReference>
<dbReference type="PROSITE" id="PS00878">
    <property type="entry name" value="ODR_DC_2_1"/>
    <property type="match status" value="1"/>
</dbReference>
<dbReference type="RefSeq" id="WP_101345356.1">
    <property type="nucleotide sequence ID" value="NZ_PJAI02000011.1"/>
</dbReference>
<evidence type="ECO:0000256" key="2">
    <source>
        <dbReference type="ARBA" id="ARBA00022898"/>
    </source>
</evidence>
<dbReference type="InterPro" id="IPR029066">
    <property type="entry name" value="PLP-binding_barrel"/>
</dbReference>
<dbReference type="SUPFAM" id="SSF51419">
    <property type="entry name" value="PLP-binding barrel"/>
    <property type="match status" value="1"/>
</dbReference>
<dbReference type="PANTHER" id="PTHR43727">
    <property type="entry name" value="DIAMINOPIMELATE DECARBOXYLASE"/>
    <property type="match status" value="1"/>
</dbReference>
<protein>
    <submittedName>
        <fullName evidence="4">PLP-dependent decarboxylase</fullName>
    </submittedName>
</protein>
<evidence type="ECO:0000256" key="1">
    <source>
        <dbReference type="ARBA" id="ARBA00001933"/>
    </source>
</evidence>
<comment type="caution">
    <text evidence="4">The sequence shown here is derived from an EMBL/GenBank/DDBJ whole genome shotgun (WGS) entry which is preliminary data.</text>
</comment>
<dbReference type="InterPro" id="IPR009006">
    <property type="entry name" value="Ala_racemase/Decarboxylase_C"/>
</dbReference>
<dbReference type="SUPFAM" id="SSF50621">
    <property type="entry name" value="Alanine racemase C-terminal domain-like"/>
    <property type="match status" value="1"/>
</dbReference>
<name>A0ABY3MVZ2_9GAMM</name>
<evidence type="ECO:0000313" key="5">
    <source>
        <dbReference type="Proteomes" id="UP000815846"/>
    </source>
</evidence>
<comment type="cofactor">
    <cofactor evidence="1">
        <name>pyridoxal 5'-phosphate</name>
        <dbReference type="ChEBI" id="CHEBI:597326"/>
    </cofactor>
</comment>
<dbReference type="InterPro" id="IPR022653">
    <property type="entry name" value="De-COase2_pyr-phos_BS"/>
</dbReference>
<reference evidence="4 5" key="1">
    <citation type="submission" date="2019-08" db="EMBL/GenBank/DDBJ databases">
        <title>Microbe sample from Colwellia echini.</title>
        <authorList>
            <person name="Christiansen L."/>
            <person name="Pathiraja D."/>
            <person name="Schultz-Johansen M."/>
            <person name="Choi I.-G."/>
            <person name="Stougaard P."/>
        </authorList>
    </citation>
    <scope>NUCLEOTIDE SEQUENCE [LARGE SCALE GENOMIC DNA]</scope>
    <source>
        <strain evidence="4 5">A3</strain>
    </source>
</reference>
<dbReference type="PANTHER" id="PTHR43727:SF2">
    <property type="entry name" value="GROUP IV DECARBOXYLASE"/>
    <property type="match status" value="1"/>
</dbReference>
<dbReference type="Pfam" id="PF02784">
    <property type="entry name" value="Orn_Arg_deC_N"/>
    <property type="match status" value="1"/>
</dbReference>
<dbReference type="PROSITE" id="PS00879">
    <property type="entry name" value="ODR_DC_2_2"/>
    <property type="match status" value="1"/>
</dbReference>
<gene>
    <name evidence="4" type="ORF">CWS31_010920</name>
</gene>
<evidence type="ECO:0000259" key="3">
    <source>
        <dbReference type="Pfam" id="PF02784"/>
    </source>
</evidence>
<sequence length="418" mass="46233">MTTSTWFDSSIENALVQHQSPEDEQAYFVYNLDALKEHLARLQQQDVIKLWFAVKANPLSKIIQTLDSVGFNFDVASTGELNQVLAQGINPNRVLNTGPAKTKKQLAAFVKKGVNTFVVESLNQLTWLNEVIEEQAADSGSISDAEKPQVLLRVQLQWDEGEKNPLGGNSLTPFGLSVAQWQSIHVDNFPALNLCGLHIFQWGNMLSNEKMFSLWSQMVAPLTELANSIGMTLDVLDLGGGLGIDYLGEGNILSWDKIIEDLAVIKANAGVKELWLELGRFAVAECGYYVVPVVDRKINYGQEQLVLAAGINHIIRPAITDQPFPVRILRENFDEQNTPMEKFDLHGPLCTSMDKLGHLSLPSNTAVGERLVFGYTGAYGFTESMPFFLCHELAAEYVFQAGKLIEVRAAKPASSYLA</sequence>
<dbReference type="InterPro" id="IPR022657">
    <property type="entry name" value="De-COase2_CS"/>
</dbReference>
<dbReference type="CDD" id="cd06810">
    <property type="entry name" value="PLPDE_III_ODC_DapDC_like"/>
    <property type="match status" value="1"/>
</dbReference>
<keyword evidence="5" id="KW-1185">Reference proteome</keyword>
<dbReference type="Gene3D" id="3.20.20.10">
    <property type="entry name" value="Alanine racemase"/>
    <property type="match status" value="1"/>
</dbReference>
<dbReference type="EMBL" id="PJAI02000011">
    <property type="protein sequence ID" value="TYK65370.1"/>
    <property type="molecule type" value="Genomic_DNA"/>
</dbReference>
<dbReference type="PRINTS" id="PR01182">
    <property type="entry name" value="ORNDCRBXLASE"/>
</dbReference>